<dbReference type="HOGENOM" id="CLU_000445_89_2_7"/>
<evidence type="ECO:0000256" key="4">
    <source>
        <dbReference type="ARBA" id="ARBA00022679"/>
    </source>
</evidence>
<dbReference type="SUPFAM" id="SSF55874">
    <property type="entry name" value="ATPase domain of HSP90 chaperone/DNA topoisomerase II/histidine kinase"/>
    <property type="match status" value="1"/>
</dbReference>
<dbReference type="PROSITE" id="PS50112">
    <property type="entry name" value="PAS"/>
    <property type="match status" value="1"/>
</dbReference>
<comment type="catalytic activity">
    <reaction evidence="1">
        <text>ATP + protein L-histidine = ADP + protein N-phospho-L-histidine.</text>
        <dbReference type="EC" id="2.7.13.3"/>
    </reaction>
</comment>
<dbReference type="InterPro" id="IPR000700">
    <property type="entry name" value="PAS-assoc_C"/>
</dbReference>
<dbReference type="Gene3D" id="3.30.565.10">
    <property type="entry name" value="Histidine kinase-like ATPase, C-terminal domain"/>
    <property type="match status" value="1"/>
</dbReference>
<evidence type="ECO:0000313" key="11">
    <source>
        <dbReference type="Proteomes" id="UP000019140"/>
    </source>
</evidence>
<dbReference type="SMART" id="SM00387">
    <property type="entry name" value="HATPase_c"/>
    <property type="match status" value="1"/>
</dbReference>
<dbReference type="AlphaFoldDB" id="W4L7N2"/>
<dbReference type="InterPro" id="IPR001610">
    <property type="entry name" value="PAC"/>
</dbReference>
<feature type="non-terminal residue" evidence="10">
    <location>
        <position position="1"/>
    </location>
</feature>
<feature type="domain" description="PAS" evidence="8">
    <location>
        <begin position="34"/>
        <end position="104"/>
    </location>
</feature>
<evidence type="ECO:0000256" key="1">
    <source>
        <dbReference type="ARBA" id="ARBA00000085"/>
    </source>
</evidence>
<dbReference type="InterPro" id="IPR035965">
    <property type="entry name" value="PAS-like_dom_sf"/>
</dbReference>
<dbReference type="PANTHER" id="PTHR43711:SF1">
    <property type="entry name" value="HISTIDINE KINASE 1"/>
    <property type="match status" value="1"/>
</dbReference>
<dbReference type="SMART" id="SM00086">
    <property type="entry name" value="PAC"/>
    <property type="match status" value="1"/>
</dbReference>
<dbReference type="InterPro" id="IPR004358">
    <property type="entry name" value="Sig_transdc_His_kin-like_C"/>
</dbReference>
<dbReference type="InterPro" id="IPR003661">
    <property type="entry name" value="HisK_dim/P_dom"/>
</dbReference>
<dbReference type="Gene3D" id="3.30.450.20">
    <property type="entry name" value="PAS domain"/>
    <property type="match status" value="1"/>
</dbReference>
<keyword evidence="4" id="KW-0808">Transferase</keyword>
<evidence type="ECO:0000256" key="3">
    <source>
        <dbReference type="ARBA" id="ARBA00022553"/>
    </source>
</evidence>
<dbReference type="SMART" id="SM00388">
    <property type="entry name" value="HisKA"/>
    <property type="match status" value="1"/>
</dbReference>
<evidence type="ECO:0000313" key="10">
    <source>
        <dbReference type="EMBL" id="ETW93914.1"/>
    </source>
</evidence>
<dbReference type="Gene3D" id="1.10.287.130">
    <property type="match status" value="1"/>
</dbReference>
<keyword evidence="3" id="KW-0597">Phosphoprotein</keyword>
<dbReference type="InterPro" id="IPR036890">
    <property type="entry name" value="HATPase_C_sf"/>
</dbReference>
<dbReference type="PRINTS" id="PR00344">
    <property type="entry name" value="BCTRLSENSOR"/>
</dbReference>
<dbReference type="EC" id="2.7.13.3" evidence="2"/>
<dbReference type="EMBL" id="AZHX01002555">
    <property type="protein sequence ID" value="ETW93914.1"/>
    <property type="molecule type" value="Genomic_DNA"/>
</dbReference>
<keyword evidence="11" id="KW-1185">Reference proteome</keyword>
<dbReference type="InterPro" id="IPR050736">
    <property type="entry name" value="Sensor_HK_Regulatory"/>
</dbReference>
<gene>
    <name evidence="10" type="ORF">ETSY2_50575</name>
</gene>
<dbReference type="PANTHER" id="PTHR43711">
    <property type="entry name" value="TWO-COMPONENT HISTIDINE KINASE"/>
    <property type="match status" value="1"/>
</dbReference>
<keyword evidence="6" id="KW-0902">Two-component regulatory system</keyword>
<dbReference type="NCBIfam" id="TIGR00229">
    <property type="entry name" value="sensory_box"/>
    <property type="match status" value="1"/>
</dbReference>
<dbReference type="FunFam" id="3.30.565.10:FF:000006">
    <property type="entry name" value="Sensor histidine kinase WalK"/>
    <property type="match status" value="1"/>
</dbReference>
<dbReference type="Pfam" id="PF00512">
    <property type="entry name" value="HisKA"/>
    <property type="match status" value="1"/>
</dbReference>
<dbReference type="InterPro" id="IPR000014">
    <property type="entry name" value="PAS"/>
</dbReference>
<dbReference type="CDD" id="cd00082">
    <property type="entry name" value="HisKA"/>
    <property type="match status" value="1"/>
</dbReference>
<keyword evidence="5" id="KW-0418">Kinase</keyword>
<evidence type="ECO:0000256" key="5">
    <source>
        <dbReference type="ARBA" id="ARBA00022777"/>
    </source>
</evidence>
<organism evidence="10 11">
    <name type="scientific">Candidatus Entotheonella gemina</name>
    <dbReference type="NCBI Taxonomy" id="1429439"/>
    <lineage>
        <taxon>Bacteria</taxon>
        <taxon>Pseudomonadati</taxon>
        <taxon>Nitrospinota/Tectimicrobiota group</taxon>
        <taxon>Candidatus Tectimicrobiota</taxon>
        <taxon>Candidatus Entotheonellia</taxon>
        <taxon>Candidatus Entotheonellales</taxon>
        <taxon>Candidatus Entotheonellaceae</taxon>
        <taxon>Candidatus Entotheonella</taxon>
    </lineage>
</organism>
<dbReference type="SMART" id="SM00091">
    <property type="entry name" value="PAS"/>
    <property type="match status" value="1"/>
</dbReference>
<dbReference type="PROSITE" id="PS50113">
    <property type="entry name" value="PAC"/>
    <property type="match status" value="1"/>
</dbReference>
<feature type="domain" description="Histidine kinase" evidence="7">
    <location>
        <begin position="176"/>
        <end position="394"/>
    </location>
</feature>
<accession>W4L7N2</accession>
<dbReference type="SUPFAM" id="SSF55785">
    <property type="entry name" value="PYP-like sensor domain (PAS domain)"/>
    <property type="match status" value="1"/>
</dbReference>
<dbReference type="Proteomes" id="UP000019140">
    <property type="component" value="Unassembled WGS sequence"/>
</dbReference>
<evidence type="ECO:0000259" key="9">
    <source>
        <dbReference type="PROSITE" id="PS50113"/>
    </source>
</evidence>
<dbReference type="GO" id="GO:0000155">
    <property type="term" value="F:phosphorelay sensor kinase activity"/>
    <property type="evidence" value="ECO:0007669"/>
    <property type="project" value="InterPro"/>
</dbReference>
<evidence type="ECO:0000259" key="7">
    <source>
        <dbReference type="PROSITE" id="PS50109"/>
    </source>
</evidence>
<evidence type="ECO:0000259" key="8">
    <source>
        <dbReference type="PROSITE" id="PS50112"/>
    </source>
</evidence>
<reference evidence="10 11" key="1">
    <citation type="journal article" date="2014" name="Nature">
        <title>An environmental bacterial taxon with a large and distinct metabolic repertoire.</title>
        <authorList>
            <person name="Wilson M.C."/>
            <person name="Mori T."/>
            <person name="Ruckert C."/>
            <person name="Uria A.R."/>
            <person name="Helf M.J."/>
            <person name="Takada K."/>
            <person name="Gernert C."/>
            <person name="Steffens U.A."/>
            <person name="Heycke N."/>
            <person name="Schmitt S."/>
            <person name="Rinke C."/>
            <person name="Helfrich E.J."/>
            <person name="Brachmann A.O."/>
            <person name="Gurgui C."/>
            <person name="Wakimoto T."/>
            <person name="Kracht M."/>
            <person name="Crusemann M."/>
            <person name="Hentschel U."/>
            <person name="Abe I."/>
            <person name="Matsunaga S."/>
            <person name="Kalinowski J."/>
            <person name="Takeyama H."/>
            <person name="Piel J."/>
        </authorList>
    </citation>
    <scope>NUCLEOTIDE SEQUENCE [LARGE SCALE GENOMIC DNA]</scope>
    <source>
        <strain evidence="11">TSY2</strain>
    </source>
</reference>
<dbReference type="Pfam" id="PF02518">
    <property type="entry name" value="HATPase_c"/>
    <property type="match status" value="1"/>
</dbReference>
<protein>
    <recommendedName>
        <fullName evidence="2">histidine kinase</fullName>
        <ecNumber evidence="2">2.7.13.3</ecNumber>
    </recommendedName>
</protein>
<evidence type="ECO:0000256" key="2">
    <source>
        <dbReference type="ARBA" id="ARBA00012438"/>
    </source>
</evidence>
<dbReference type="SUPFAM" id="SSF47384">
    <property type="entry name" value="Homodimeric domain of signal transducing histidine kinase"/>
    <property type="match status" value="1"/>
</dbReference>
<proteinExistence type="predicted"/>
<sequence>CLSECRAQELRDRFEELCRENAERLRTQDALRGSEARYRTLIESSVQGLLIHVDGIVRFANPATARIFGYTCPNELIGHDYRSLIAPEARRRVEQYIAAYLRGETASSHTEYLGIKKDGSPIWCEALISLVSWDEHPAVMSTLLDITERKEAAIALQEAKEAAEAATQAQKGFLANMSHELRTPLHAILNYAGFGLQKASTAPTDKLLKYYRQIHQSGQSLLTLLNDLLDLSELGSGRMAFTFETIDLHQLIVCVADEFHAMSDEHRLQIEVVCSESPMRLSLDEIRMMQVLRNLVSNAVKFSPTGSRVTLETRRGTNVATVRVSDQGPGIPNGELEAVFDQFVQSSRTRTGAGGSGLGLAICREIVTEHNGRIWAENRPEGGALFVVELPLSGLTPGAQMV</sequence>
<name>W4L7N2_9BACT</name>
<dbReference type="InterPro" id="IPR036097">
    <property type="entry name" value="HisK_dim/P_sf"/>
</dbReference>
<evidence type="ECO:0000256" key="6">
    <source>
        <dbReference type="ARBA" id="ARBA00023012"/>
    </source>
</evidence>
<dbReference type="CDD" id="cd00130">
    <property type="entry name" value="PAS"/>
    <property type="match status" value="1"/>
</dbReference>
<comment type="caution">
    <text evidence="10">The sequence shown here is derived from an EMBL/GenBank/DDBJ whole genome shotgun (WGS) entry which is preliminary data.</text>
</comment>
<feature type="domain" description="PAC" evidence="9">
    <location>
        <begin position="108"/>
        <end position="158"/>
    </location>
</feature>
<dbReference type="PROSITE" id="PS50109">
    <property type="entry name" value="HIS_KIN"/>
    <property type="match status" value="1"/>
</dbReference>
<dbReference type="Pfam" id="PF13426">
    <property type="entry name" value="PAS_9"/>
    <property type="match status" value="1"/>
</dbReference>
<dbReference type="InterPro" id="IPR003594">
    <property type="entry name" value="HATPase_dom"/>
</dbReference>
<dbReference type="InterPro" id="IPR005467">
    <property type="entry name" value="His_kinase_dom"/>
</dbReference>